<proteinExistence type="predicted"/>
<sequence>MFGIRNNMTMEIKRKPKEPTLSMEIDPEEQDDGMNKPFTYSSSLNSFMSFPNKANNNTEEFMVVRNHRLIMAHHPNANPNDDIEEHYEPASLCWKPMTESFEMTSNKDSEIDSNNYSQQQHQQHNFQTPHLPMFMKQWGMEEEKFQWMIEEGSCSLGGEHQLMEMVQMMDWKAHQV</sequence>
<gene>
    <name evidence="1" type="ORF">C9374_004023</name>
</gene>
<evidence type="ECO:0000313" key="2">
    <source>
        <dbReference type="Proteomes" id="UP000816034"/>
    </source>
</evidence>
<reference evidence="1 2" key="1">
    <citation type="journal article" date="2018" name="BMC Genomics">
        <title>The genome of Naegleria lovaniensis, the basis for a comparative approach to unravel pathogenicity factors of the human pathogenic amoeba N. fowleri.</title>
        <authorList>
            <person name="Liechti N."/>
            <person name="Schurch N."/>
            <person name="Bruggmann R."/>
            <person name="Wittwer M."/>
        </authorList>
    </citation>
    <scope>NUCLEOTIDE SEQUENCE [LARGE SCALE GENOMIC DNA]</scope>
    <source>
        <strain evidence="1 2">ATCC 30569</strain>
    </source>
</reference>
<dbReference type="Proteomes" id="UP000816034">
    <property type="component" value="Unassembled WGS sequence"/>
</dbReference>
<dbReference type="AlphaFoldDB" id="A0AA88H138"/>
<accession>A0AA88H138</accession>
<dbReference type="EMBL" id="PYSW02000001">
    <property type="protein sequence ID" value="KAG2394259.1"/>
    <property type="molecule type" value="Genomic_DNA"/>
</dbReference>
<protein>
    <submittedName>
        <fullName evidence="1">Uncharacterized protein</fullName>
    </submittedName>
</protein>
<evidence type="ECO:0000313" key="1">
    <source>
        <dbReference type="EMBL" id="KAG2394259.1"/>
    </source>
</evidence>
<name>A0AA88H138_NAELO</name>
<dbReference type="GeneID" id="68096478"/>
<keyword evidence="2" id="KW-1185">Reference proteome</keyword>
<organism evidence="1 2">
    <name type="scientific">Naegleria lovaniensis</name>
    <name type="common">Amoeba</name>
    <dbReference type="NCBI Taxonomy" id="51637"/>
    <lineage>
        <taxon>Eukaryota</taxon>
        <taxon>Discoba</taxon>
        <taxon>Heterolobosea</taxon>
        <taxon>Tetramitia</taxon>
        <taxon>Eutetramitia</taxon>
        <taxon>Vahlkampfiidae</taxon>
        <taxon>Naegleria</taxon>
    </lineage>
</organism>
<comment type="caution">
    <text evidence="1">The sequence shown here is derived from an EMBL/GenBank/DDBJ whole genome shotgun (WGS) entry which is preliminary data.</text>
</comment>
<dbReference type="RefSeq" id="XP_044556153.1">
    <property type="nucleotide sequence ID" value="XM_044693617.1"/>
</dbReference>